<feature type="transmembrane region" description="Helical" evidence="6">
    <location>
        <begin position="328"/>
        <end position="347"/>
    </location>
</feature>
<feature type="transmembrane region" description="Helical" evidence="6">
    <location>
        <begin position="379"/>
        <end position="398"/>
    </location>
</feature>
<reference evidence="8 9" key="1">
    <citation type="journal article" date="2009" name="Science">
        <title>Green evolution and dynamic adaptations revealed by genomes of the marine picoeukaryotes Micromonas.</title>
        <authorList>
            <person name="Worden A.Z."/>
            <person name="Lee J.H."/>
            <person name="Mock T."/>
            <person name="Rouze P."/>
            <person name="Simmons M.P."/>
            <person name="Aerts A.L."/>
            <person name="Allen A.E."/>
            <person name="Cuvelier M.L."/>
            <person name="Derelle E."/>
            <person name="Everett M.V."/>
            <person name="Foulon E."/>
            <person name="Grimwood J."/>
            <person name="Gundlach H."/>
            <person name="Henrissat B."/>
            <person name="Napoli C."/>
            <person name="McDonald S.M."/>
            <person name="Parker M.S."/>
            <person name="Rombauts S."/>
            <person name="Salamov A."/>
            <person name="Von Dassow P."/>
            <person name="Badger J.H."/>
            <person name="Coutinho P.M."/>
            <person name="Demir E."/>
            <person name="Dubchak I."/>
            <person name="Gentemann C."/>
            <person name="Eikrem W."/>
            <person name="Gready J.E."/>
            <person name="John U."/>
            <person name="Lanier W."/>
            <person name="Lindquist E.A."/>
            <person name="Lucas S."/>
            <person name="Mayer K.F."/>
            <person name="Moreau H."/>
            <person name="Not F."/>
            <person name="Otillar R."/>
            <person name="Panaud O."/>
            <person name="Pangilinan J."/>
            <person name="Paulsen I."/>
            <person name="Piegu B."/>
            <person name="Poliakov A."/>
            <person name="Robbens S."/>
            <person name="Schmutz J."/>
            <person name="Toulza E."/>
            <person name="Wyss T."/>
            <person name="Zelensky A."/>
            <person name="Zhou K."/>
            <person name="Armbrust E.V."/>
            <person name="Bhattacharya D."/>
            <person name="Goodenough U.W."/>
            <person name="Van de Peer Y."/>
            <person name="Grigoriev I.V."/>
        </authorList>
    </citation>
    <scope>NUCLEOTIDE SEQUENCE [LARGE SCALE GENOMIC DNA]</scope>
    <source>
        <strain evidence="9">RCC299 / NOUM17</strain>
    </source>
</reference>
<gene>
    <name evidence="8" type="ORF">MICPUN_103982</name>
</gene>
<feature type="region of interest" description="Disordered" evidence="5">
    <location>
        <begin position="1"/>
        <end position="79"/>
    </location>
</feature>
<sequence length="1105" mass="123163">MKARMGSMGGRDDSKSNDRSSQSIMRQGQGTASRLSVMQASAEVKGVQGFDSPPVSPMRGGFKRQAESKHPLGDADGFPLAPIDDAVNIMRETAGLTRGNSELPRELGDPSDADLADYFPNEEHTKGGNPFMGSSSFDYRHARSPRGAGDDEATTPAPTRMRAKGDVGQTNTPMRETPEQFAGGFVHGGAHRPTSQRDLRVDEDYADQRGPDEWAGLRASTHAHAASSVTKPLRSNSIDPRDVFHPVPESTRKSPKGDRYVSGATTNTAMDAATQLKPFSLMTGDAVDRPSWATQVRDNDNLDARDAAALGLESRTPYLFNPRGDFMFRWDVFVGVCLLYTAVWTPYEIAFHQDWDSDDSVGVNWSDVLSDPLFWVNRVVDAAFIADIAVTFFLPYYTPDNKLVADHRKIVWTYLYGWFPIDFFAVVPYDLIAYAVETEEAARLKFLRLVRLLRLAKLLRIVRVGRVFRRFEANREINYAALSLHKFSLGILFLAHWMACLFYLVAMSEDRRVNWTTEYFNVYEKNVEPDGTIRPVDKGSLYIASVYWAVATLSTLGYGDVVPETNAERIYSVAATFMGGAVYAYLLGSVCSVITNVDESSNMFYRQMDELNRFMREKGLTQDLRIKLRDYFRFRRNSRAMVEWSNVMHLMSDSLRLDVAEEVFGRWVHAMPIFRDCPKRLPGLLSAHLSSLVLSPHEDLMANPMKRDCLFIVEKGLVAHRGVIQETGALLGVERIYKTTAVGLANACAPAITLSHCVVLCLERDSLLQVVNEFPRVARNMRRMVVRIIFREAIIHYARAVRSSVSTEGGVTAMNRLLGVHGAGLASLAESHRLKLLRRENPEYFKRLWRGALVAQKLFRGRRTRQLVRTITLKQQTSTPGARDLVDLLVNINMHRHISSLTALKIERRHLTVMSALELCQVTRMPFRDAADVILAARTGRTFLTPRNSMTAGGEFHESDIGFYPGRVAESVESRLATLERKLDSIKGGVAVDSDDAPTPPPPPVEKRKMFAFTPPPPSPLPHRPWASEVPPTPGAGGSGPAADPAEERRLEDISLMPSSASVFAARALRGEKQDVGMLVIEAAAKFKEGGARYRARSAQNTPHK</sequence>
<dbReference type="EMBL" id="CP001332">
    <property type="protein sequence ID" value="ACO67339.1"/>
    <property type="molecule type" value="Genomic_DNA"/>
</dbReference>
<feature type="compositionally biased region" description="Pro residues" evidence="5">
    <location>
        <begin position="1014"/>
        <end position="1023"/>
    </location>
</feature>
<feature type="region of interest" description="Disordered" evidence="5">
    <location>
        <begin position="225"/>
        <end position="259"/>
    </location>
</feature>
<dbReference type="eggNOG" id="KOG0498">
    <property type="taxonomic scope" value="Eukaryota"/>
</dbReference>
<feature type="compositionally biased region" description="Basic and acidic residues" evidence="5">
    <location>
        <begin position="239"/>
        <end position="259"/>
    </location>
</feature>
<feature type="transmembrane region" description="Helical" evidence="6">
    <location>
        <begin position="570"/>
        <end position="588"/>
    </location>
</feature>
<dbReference type="PRINTS" id="PR01463">
    <property type="entry name" value="EAGCHANLFMLY"/>
</dbReference>
<evidence type="ECO:0000256" key="2">
    <source>
        <dbReference type="ARBA" id="ARBA00022692"/>
    </source>
</evidence>
<dbReference type="OrthoDB" id="2019079at2759"/>
<dbReference type="GeneID" id="8248808"/>
<evidence type="ECO:0000313" key="9">
    <source>
        <dbReference type="Proteomes" id="UP000002009"/>
    </source>
</evidence>
<dbReference type="InterPro" id="IPR005821">
    <property type="entry name" value="Ion_trans_dom"/>
</dbReference>
<protein>
    <submittedName>
        <fullName evidence="8">Voltage-gated ion channel superfamily</fullName>
    </submittedName>
</protein>
<dbReference type="InParanoid" id="C1EGJ4"/>
<evidence type="ECO:0000256" key="4">
    <source>
        <dbReference type="ARBA" id="ARBA00023136"/>
    </source>
</evidence>
<keyword evidence="2 6" id="KW-0812">Transmembrane</keyword>
<dbReference type="InterPro" id="IPR014710">
    <property type="entry name" value="RmlC-like_jellyroll"/>
</dbReference>
<dbReference type="PANTHER" id="PTHR10217:SF435">
    <property type="entry name" value="POTASSIUM VOLTAGE-GATED CHANNEL PROTEIN EAG"/>
    <property type="match status" value="1"/>
</dbReference>
<dbReference type="FunCoup" id="C1EGJ4">
    <property type="interactions" value="91"/>
</dbReference>
<dbReference type="Gene3D" id="1.10.287.70">
    <property type="match status" value="1"/>
</dbReference>
<dbReference type="GO" id="GO:0005249">
    <property type="term" value="F:voltage-gated potassium channel activity"/>
    <property type="evidence" value="ECO:0007669"/>
    <property type="project" value="InterPro"/>
</dbReference>
<dbReference type="PANTHER" id="PTHR10217">
    <property type="entry name" value="VOLTAGE AND LIGAND GATED POTASSIUM CHANNEL"/>
    <property type="match status" value="1"/>
</dbReference>
<dbReference type="InterPro" id="IPR003938">
    <property type="entry name" value="K_chnl_volt-dep_EAG/ELK/ERG"/>
</dbReference>
<evidence type="ECO:0000256" key="3">
    <source>
        <dbReference type="ARBA" id="ARBA00022989"/>
    </source>
</evidence>
<dbReference type="InterPro" id="IPR018490">
    <property type="entry name" value="cNMP-bd_dom_sf"/>
</dbReference>
<feature type="domain" description="Ion transport" evidence="7">
    <location>
        <begin position="329"/>
        <end position="598"/>
    </location>
</feature>
<dbReference type="SUPFAM" id="SSF81324">
    <property type="entry name" value="Voltage-gated potassium channels"/>
    <property type="match status" value="1"/>
</dbReference>
<dbReference type="AlphaFoldDB" id="C1EGJ4"/>
<keyword evidence="4 6" id="KW-0472">Membrane</keyword>
<feature type="region of interest" description="Disordered" evidence="5">
    <location>
        <begin position="989"/>
        <end position="1054"/>
    </location>
</feature>
<dbReference type="Gene3D" id="2.60.120.10">
    <property type="entry name" value="Jelly Rolls"/>
    <property type="match status" value="1"/>
</dbReference>
<dbReference type="RefSeq" id="XP_002506081.1">
    <property type="nucleotide sequence ID" value="XM_002506035.1"/>
</dbReference>
<accession>C1EGJ4</accession>
<feature type="compositionally biased region" description="Basic and acidic residues" evidence="5">
    <location>
        <begin position="64"/>
        <end position="73"/>
    </location>
</feature>
<keyword evidence="9" id="KW-1185">Reference proteome</keyword>
<feature type="compositionally biased region" description="Polar residues" evidence="5">
    <location>
        <begin position="19"/>
        <end position="39"/>
    </location>
</feature>
<dbReference type="FunFam" id="1.10.287.70:FF:000123">
    <property type="entry name" value="Potassium channel KAT3"/>
    <property type="match status" value="1"/>
</dbReference>
<feature type="transmembrane region" description="Helical" evidence="6">
    <location>
        <begin position="487"/>
        <end position="506"/>
    </location>
</feature>
<feature type="region of interest" description="Disordered" evidence="5">
    <location>
        <begin position="95"/>
        <end position="199"/>
    </location>
</feature>
<evidence type="ECO:0000313" key="8">
    <source>
        <dbReference type="EMBL" id="ACO67339.1"/>
    </source>
</evidence>
<comment type="subcellular location">
    <subcellularLocation>
        <location evidence="1">Membrane</location>
        <topology evidence="1">Multi-pass membrane protein</topology>
    </subcellularLocation>
</comment>
<dbReference type="InterPro" id="IPR050818">
    <property type="entry name" value="KCNH_animal-type"/>
</dbReference>
<keyword evidence="3 6" id="KW-1133">Transmembrane helix</keyword>
<organism evidence="8 9">
    <name type="scientific">Micromonas commoda (strain RCC299 / NOUM17 / CCMP2709)</name>
    <name type="common">Picoplanktonic green alga</name>
    <dbReference type="NCBI Taxonomy" id="296587"/>
    <lineage>
        <taxon>Eukaryota</taxon>
        <taxon>Viridiplantae</taxon>
        <taxon>Chlorophyta</taxon>
        <taxon>Mamiellophyceae</taxon>
        <taxon>Mamiellales</taxon>
        <taxon>Mamiellaceae</taxon>
        <taxon>Micromonas</taxon>
    </lineage>
</organism>
<proteinExistence type="predicted"/>
<feature type="transmembrane region" description="Helical" evidence="6">
    <location>
        <begin position="410"/>
        <end position="429"/>
    </location>
</feature>
<dbReference type="SUPFAM" id="SSF51206">
    <property type="entry name" value="cAMP-binding domain-like"/>
    <property type="match status" value="1"/>
</dbReference>
<evidence type="ECO:0000256" key="1">
    <source>
        <dbReference type="ARBA" id="ARBA00004141"/>
    </source>
</evidence>
<dbReference type="GO" id="GO:0005886">
    <property type="term" value="C:plasma membrane"/>
    <property type="evidence" value="ECO:0007669"/>
    <property type="project" value="TreeGrafter"/>
</dbReference>
<dbReference type="Proteomes" id="UP000002009">
    <property type="component" value="Chromosome 14"/>
</dbReference>
<feature type="compositionally biased region" description="Polar residues" evidence="5">
    <location>
        <begin position="229"/>
        <end position="238"/>
    </location>
</feature>
<dbReference type="Gene3D" id="1.10.287.630">
    <property type="entry name" value="Helix hairpin bin"/>
    <property type="match status" value="1"/>
</dbReference>
<dbReference type="GO" id="GO:0042391">
    <property type="term" value="P:regulation of membrane potential"/>
    <property type="evidence" value="ECO:0007669"/>
    <property type="project" value="TreeGrafter"/>
</dbReference>
<evidence type="ECO:0000256" key="6">
    <source>
        <dbReference type="SAM" id="Phobius"/>
    </source>
</evidence>
<dbReference type="KEGG" id="mis:MICPUN_103982"/>
<dbReference type="Pfam" id="PF00520">
    <property type="entry name" value="Ion_trans"/>
    <property type="match status" value="1"/>
</dbReference>
<name>C1EGJ4_MICCC</name>
<evidence type="ECO:0000259" key="7">
    <source>
        <dbReference type="Pfam" id="PF00520"/>
    </source>
</evidence>
<evidence type="ECO:0000256" key="5">
    <source>
        <dbReference type="SAM" id="MobiDB-lite"/>
    </source>
</evidence>